<dbReference type="GO" id="GO:0007173">
    <property type="term" value="P:epidermal growth factor receptor signaling pathway"/>
    <property type="evidence" value="ECO:0007669"/>
    <property type="project" value="TreeGrafter"/>
</dbReference>
<name>A0A2I4AU77_AUSLI</name>
<proteinExistence type="predicted"/>
<dbReference type="STRING" id="52670.A0A2I4AU77"/>
<evidence type="ECO:0000256" key="1">
    <source>
        <dbReference type="ARBA" id="ARBA00022536"/>
    </source>
</evidence>
<keyword evidence="1 3" id="KW-0245">EGF-like domain</keyword>
<dbReference type="RefSeq" id="XP_013859038.1">
    <property type="nucleotide sequence ID" value="XM_014003584.1"/>
</dbReference>
<dbReference type="GO" id="GO:0005615">
    <property type="term" value="C:extracellular space"/>
    <property type="evidence" value="ECO:0007669"/>
    <property type="project" value="TreeGrafter"/>
</dbReference>
<evidence type="ECO:0000259" key="5">
    <source>
        <dbReference type="PROSITE" id="PS50026"/>
    </source>
</evidence>
<dbReference type="OrthoDB" id="6162427at2759"/>
<keyword evidence="4" id="KW-0472">Membrane</keyword>
<dbReference type="SUPFAM" id="SSF57196">
    <property type="entry name" value="EGF/Laminin"/>
    <property type="match status" value="1"/>
</dbReference>
<dbReference type="AlphaFoldDB" id="A0A2I4AU77"/>
<keyword evidence="4" id="KW-0812">Transmembrane</keyword>
<dbReference type="PANTHER" id="PTHR10740">
    <property type="entry name" value="TRANSFORMING GROWTH FACTOR ALPHA"/>
    <property type="match status" value="1"/>
</dbReference>
<feature type="disulfide bond" evidence="3">
    <location>
        <begin position="36"/>
        <end position="45"/>
    </location>
</feature>
<dbReference type="PANTHER" id="PTHR10740:SF15">
    <property type="entry name" value="EGF-LIKE DOMAIN-CONTAINING PROTEIN"/>
    <property type="match status" value="1"/>
</dbReference>
<dbReference type="Proteomes" id="UP000192220">
    <property type="component" value="Unplaced"/>
</dbReference>
<evidence type="ECO:0000313" key="7">
    <source>
        <dbReference type="RefSeq" id="XP_013859038.1"/>
    </source>
</evidence>
<dbReference type="CTD" id="145957"/>
<evidence type="ECO:0000256" key="2">
    <source>
        <dbReference type="ARBA" id="ARBA00023157"/>
    </source>
</evidence>
<evidence type="ECO:0000256" key="4">
    <source>
        <dbReference type="SAM" id="Phobius"/>
    </source>
</evidence>
<comment type="caution">
    <text evidence="3">Lacks conserved residue(s) required for the propagation of feature annotation.</text>
</comment>
<accession>A0A2I4AU77</accession>
<dbReference type="Gene3D" id="2.10.25.10">
    <property type="entry name" value="Laminin"/>
    <property type="match status" value="1"/>
</dbReference>
<dbReference type="GO" id="GO:0005154">
    <property type="term" value="F:epidermal growth factor receptor binding"/>
    <property type="evidence" value="ECO:0007669"/>
    <property type="project" value="TreeGrafter"/>
</dbReference>
<feature type="transmembrane region" description="Helical" evidence="4">
    <location>
        <begin position="60"/>
        <end position="83"/>
    </location>
</feature>
<gene>
    <name evidence="7" type="primary">nrg4</name>
</gene>
<reference evidence="7" key="1">
    <citation type="submission" date="2025-08" db="UniProtKB">
        <authorList>
            <consortium name="RefSeq"/>
        </authorList>
    </citation>
    <scope>IDENTIFICATION</scope>
    <source>
        <strain evidence="7">Quisiro</strain>
        <tissue evidence="7">Liver</tissue>
    </source>
</reference>
<keyword evidence="6" id="KW-1185">Reference proteome</keyword>
<dbReference type="InterPro" id="IPR000742">
    <property type="entry name" value="EGF"/>
</dbReference>
<protein>
    <submittedName>
        <fullName evidence="7">Pro-neuregulin-4, membrane-bound isoform</fullName>
    </submittedName>
</protein>
<feature type="disulfide bond" evidence="3">
    <location>
        <begin position="17"/>
        <end position="34"/>
    </location>
</feature>
<sequence>MMAEHGQPCDAKEAGYCMNEATCYKISSMNLLSCVCRENYKGSRCEQYLLPVQTEQDRGLLAAVIFVAILILVVLAVIILYVYRMLKSKNQRKNQVKSSNMSYKI</sequence>
<dbReference type="GO" id="GO:0008284">
    <property type="term" value="P:positive regulation of cell population proliferation"/>
    <property type="evidence" value="ECO:0007669"/>
    <property type="project" value="TreeGrafter"/>
</dbReference>
<keyword evidence="4" id="KW-1133">Transmembrane helix</keyword>
<organism evidence="6 7">
    <name type="scientific">Austrofundulus limnaeus</name>
    <name type="common">Annual killifish</name>
    <dbReference type="NCBI Taxonomy" id="52670"/>
    <lineage>
        <taxon>Eukaryota</taxon>
        <taxon>Metazoa</taxon>
        <taxon>Chordata</taxon>
        <taxon>Craniata</taxon>
        <taxon>Vertebrata</taxon>
        <taxon>Euteleostomi</taxon>
        <taxon>Actinopterygii</taxon>
        <taxon>Neopterygii</taxon>
        <taxon>Teleostei</taxon>
        <taxon>Neoteleostei</taxon>
        <taxon>Acanthomorphata</taxon>
        <taxon>Ovalentaria</taxon>
        <taxon>Atherinomorphae</taxon>
        <taxon>Cyprinodontiformes</taxon>
        <taxon>Rivulidae</taxon>
        <taxon>Austrofundulus</taxon>
    </lineage>
</organism>
<dbReference type="GO" id="GO:0045840">
    <property type="term" value="P:positive regulation of mitotic nuclear division"/>
    <property type="evidence" value="ECO:0007669"/>
    <property type="project" value="TreeGrafter"/>
</dbReference>
<dbReference type="PROSITE" id="PS00022">
    <property type="entry name" value="EGF_1"/>
    <property type="match status" value="1"/>
</dbReference>
<dbReference type="InParanoid" id="A0A2I4AU77"/>
<evidence type="ECO:0000313" key="6">
    <source>
        <dbReference type="Proteomes" id="UP000192220"/>
    </source>
</evidence>
<dbReference type="GO" id="GO:0008083">
    <property type="term" value="F:growth factor activity"/>
    <property type="evidence" value="ECO:0007669"/>
    <property type="project" value="TreeGrafter"/>
</dbReference>
<dbReference type="PROSITE" id="PS50026">
    <property type="entry name" value="EGF_3"/>
    <property type="match status" value="1"/>
</dbReference>
<dbReference type="GeneID" id="106514363"/>
<dbReference type="KEGG" id="alim:106514363"/>
<evidence type="ECO:0000256" key="3">
    <source>
        <dbReference type="PROSITE-ProRule" id="PRU00076"/>
    </source>
</evidence>
<keyword evidence="2 3" id="KW-1015">Disulfide bond</keyword>
<feature type="domain" description="EGF-like" evidence="5">
    <location>
        <begin position="5"/>
        <end position="46"/>
    </location>
</feature>